<evidence type="ECO:0000256" key="1">
    <source>
        <dbReference type="SAM" id="MobiDB-lite"/>
    </source>
</evidence>
<dbReference type="Gene3D" id="2.120.10.70">
    <property type="entry name" value="Fucose-specific lectin"/>
    <property type="match status" value="2"/>
</dbReference>
<accession>A0A7W7R9U6</accession>
<keyword evidence="3" id="KW-1185">Reference proteome</keyword>
<sequence>MTEKVYSIIEVSEQDGKWEYSDINFSAAPMVDSPGSTAGSGAPTTGSPGSGAGPVWRETSPMAVAGSGLAAAGSQEDDRRVFYQDLSGSVVETVYEPSLPDGRWVGYHVFTTEISAPSAGVGSALAVAGRLGDLRVYYFDGGRRLVRLEERGQKWTYAVCADAPRGLPISPLTALVTERGEYAYYLDGAGHLVEVSWLGVEGWSVSEVTAGVEGCPVPSTLSRLTAAGYGTGMRLVHFLDERNHPIQLEHAVIAGTKKDPEGGALWQARDLAGYGAPAVAAGSQPAVELTADGHPRLHYLDADRMVVEVGFNGRGWEVNHVGADADDGAGAPAAAAGSSLATVAQADRAATRVYYLGAADCSDDPRLGDNQLIELRGAGDKWTSRDLGAELGLPDVATGVPSPFAAICTIGPRVYYTSEE</sequence>
<dbReference type="SUPFAM" id="SSF89372">
    <property type="entry name" value="Fucose-specific lectin"/>
    <property type="match status" value="1"/>
</dbReference>
<gene>
    <name evidence="2" type="ORF">FHR34_007074</name>
</gene>
<evidence type="ECO:0000313" key="2">
    <source>
        <dbReference type="EMBL" id="MBB4927979.1"/>
    </source>
</evidence>
<evidence type="ECO:0000313" key="3">
    <source>
        <dbReference type="Proteomes" id="UP000540506"/>
    </source>
</evidence>
<dbReference type="Proteomes" id="UP000540506">
    <property type="component" value="Unassembled WGS sequence"/>
</dbReference>
<dbReference type="AlphaFoldDB" id="A0A7W7R9U6"/>
<reference evidence="2 3" key="1">
    <citation type="submission" date="2020-08" db="EMBL/GenBank/DDBJ databases">
        <title>Sequencing the genomes of 1000 actinobacteria strains.</title>
        <authorList>
            <person name="Klenk H.-P."/>
        </authorList>
    </citation>
    <scope>NUCLEOTIDE SEQUENCE [LARGE SCALE GENOMIC DNA]</scope>
    <source>
        <strain evidence="2 3">DSM 41654</strain>
    </source>
</reference>
<protein>
    <recommendedName>
        <fullName evidence="4">Fucose-specific lectin</fullName>
    </recommendedName>
</protein>
<comment type="caution">
    <text evidence="2">The sequence shown here is derived from an EMBL/GenBank/DDBJ whole genome shotgun (WGS) entry which is preliminary data.</text>
</comment>
<name>A0A7W7R9U6_KITKI</name>
<dbReference type="EMBL" id="JACHJV010000002">
    <property type="protein sequence ID" value="MBB4927979.1"/>
    <property type="molecule type" value="Genomic_DNA"/>
</dbReference>
<evidence type="ECO:0008006" key="4">
    <source>
        <dbReference type="Google" id="ProtNLM"/>
    </source>
</evidence>
<feature type="compositionally biased region" description="Low complexity" evidence="1">
    <location>
        <begin position="33"/>
        <end position="47"/>
    </location>
</feature>
<dbReference type="RefSeq" id="WP_184944824.1">
    <property type="nucleotide sequence ID" value="NZ_JACHJV010000002.1"/>
</dbReference>
<organism evidence="2 3">
    <name type="scientific">Kitasatospora kifunensis</name>
    <name type="common">Streptomyces kifunensis</name>
    <dbReference type="NCBI Taxonomy" id="58351"/>
    <lineage>
        <taxon>Bacteria</taxon>
        <taxon>Bacillati</taxon>
        <taxon>Actinomycetota</taxon>
        <taxon>Actinomycetes</taxon>
        <taxon>Kitasatosporales</taxon>
        <taxon>Streptomycetaceae</taxon>
        <taxon>Kitasatospora</taxon>
    </lineage>
</organism>
<proteinExistence type="predicted"/>
<feature type="region of interest" description="Disordered" evidence="1">
    <location>
        <begin position="31"/>
        <end position="58"/>
    </location>
</feature>